<protein>
    <submittedName>
        <fullName evidence="1">Uncharacterized protein</fullName>
    </submittedName>
</protein>
<keyword evidence="2" id="KW-1185">Reference proteome</keyword>
<dbReference type="STRING" id="1441095.AM592_06640"/>
<dbReference type="Proteomes" id="UP000067625">
    <property type="component" value="Chromosome"/>
</dbReference>
<reference evidence="1 2" key="2">
    <citation type="journal article" date="2016" name="Int. J. Syst. Evol. Microbiol.">
        <title>Bacillus gobiensis sp. nov., isolated from a soil sample.</title>
        <authorList>
            <person name="Liu B."/>
            <person name="Liu G.H."/>
            <person name="Cetin S."/>
            <person name="Schumann P."/>
            <person name="Pan Z.Z."/>
            <person name="Chen Q.Q."/>
        </authorList>
    </citation>
    <scope>NUCLEOTIDE SEQUENCE [LARGE SCALE GENOMIC DNA]</scope>
    <source>
        <strain evidence="1 2">FJAT-4402</strain>
    </source>
</reference>
<organism evidence="1 2">
    <name type="scientific">Bacillus gobiensis</name>
    <dbReference type="NCBI Taxonomy" id="1441095"/>
    <lineage>
        <taxon>Bacteria</taxon>
        <taxon>Bacillati</taxon>
        <taxon>Bacillota</taxon>
        <taxon>Bacilli</taxon>
        <taxon>Bacillales</taxon>
        <taxon>Bacillaceae</taxon>
        <taxon>Bacillus</taxon>
    </lineage>
</organism>
<dbReference type="AlphaFoldDB" id="A0A0M4FT70"/>
<reference evidence="2" key="1">
    <citation type="submission" date="2015-08" db="EMBL/GenBank/DDBJ databases">
        <title>Genome sequencing project for genomic taxonomy and phylogenomics of Bacillus-like bacteria.</title>
        <authorList>
            <person name="Liu B."/>
            <person name="Wang J."/>
            <person name="Zhu Y."/>
            <person name="Liu G."/>
            <person name="Chen Q."/>
            <person name="Chen Z."/>
            <person name="Lan J."/>
            <person name="Che J."/>
            <person name="Ge C."/>
            <person name="Shi H."/>
            <person name="Pan Z."/>
            <person name="Liu X."/>
        </authorList>
    </citation>
    <scope>NUCLEOTIDE SEQUENCE [LARGE SCALE GENOMIC DNA]</scope>
    <source>
        <strain evidence="2">FJAT-4402</strain>
    </source>
</reference>
<dbReference type="PATRIC" id="fig|1441095.3.peg.1467"/>
<evidence type="ECO:0000313" key="1">
    <source>
        <dbReference type="EMBL" id="ALC81305.1"/>
    </source>
</evidence>
<proteinExistence type="predicted"/>
<name>A0A0M4FT70_9BACI</name>
<accession>A0A0M4FT70</accession>
<dbReference type="EMBL" id="CP012600">
    <property type="protein sequence ID" value="ALC81305.1"/>
    <property type="molecule type" value="Genomic_DNA"/>
</dbReference>
<evidence type="ECO:0000313" key="2">
    <source>
        <dbReference type="Proteomes" id="UP000067625"/>
    </source>
</evidence>
<gene>
    <name evidence="1" type="ORF">AM592_06640</name>
</gene>
<sequence length="71" mass="8265">MKKPRKSLEIKVLRGFFMRGLGYKPIQTIYYKQIYGPIPFINGLMINLEMQALYFCAEKEANLQFSRGLAS</sequence>